<sequence>MTSQLISECPNLEAVVGSKDGTEIVLPALEHLSIHYSSSLKSIWEGVVPKGSFAAALRTLNLHACPELTYVLKSTMLESVSNLEELQFLRLPKFFHKTYNEPRMAGCKDKVETMVNQSLSAATGRYICLWILLKGNVNEIDDLVVANVNLLRRGFFVHAAADPFPLKLKKEQCHFHLILSLGKQLFDQLQGGVDCDVDLHSVESEEFWKGAEPLRSTESYCCAISINVFISYASAETWQES</sequence>
<dbReference type="AlphaFoldDB" id="A0A1R3KUS4"/>
<accession>A0A1R3KUS4</accession>
<protein>
    <submittedName>
        <fullName evidence="1">Uncharacterized protein</fullName>
    </submittedName>
</protein>
<keyword evidence="2" id="KW-1185">Reference proteome</keyword>
<dbReference type="OrthoDB" id="1291980at2759"/>
<gene>
    <name evidence="1" type="ORF">COLO4_04266</name>
</gene>
<evidence type="ECO:0000313" key="1">
    <source>
        <dbReference type="EMBL" id="OMP10789.1"/>
    </source>
</evidence>
<comment type="caution">
    <text evidence="1">The sequence shown here is derived from an EMBL/GenBank/DDBJ whole genome shotgun (WGS) entry which is preliminary data.</text>
</comment>
<dbReference type="Proteomes" id="UP000187203">
    <property type="component" value="Unassembled WGS sequence"/>
</dbReference>
<dbReference type="EMBL" id="AWUE01011274">
    <property type="protein sequence ID" value="OMP10789.1"/>
    <property type="molecule type" value="Genomic_DNA"/>
</dbReference>
<evidence type="ECO:0000313" key="2">
    <source>
        <dbReference type="Proteomes" id="UP000187203"/>
    </source>
</evidence>
<reference evidence="2" key="1">
    <citation type="submission" date="2013-09" db="EMBL/GenBank/DDBJ databases">
        <title>Corchorus olitorius genome sequencing.</title>
        <authorList>
            <person name="Alam M."/>
            <person name="Haque M.S."/>
            <person name="Islam M.S."/>
            <person name="Emdad E.M."/>
            <person name="Islam M.M."/>
            <person name="Ahmed B."/>
            <person name="Halim A."/>
            <person name="Hossen Q.M.M."/>
            <person name="Hossain M.Z."/>
            <person name="Ahmed R."/>
            <person name="Khan M.M."/>
            <person name="Islam R."/>
            <person name="Rashid M.M."/>
            <person name="Khan S.A."/>
            <person name="Rahman M.S."/>
            <person name="Alam M."/>
            <person name="Yahiya A.S."/>
            <person name="Khan M.S."/>
            <person name="Azam M.S."/>
            <person name="Haque T."/>
            <person name="Lashkar M.Z.H."/>
            <person name="Akhand A.I."/>
            <person name="Morshed G."/>
            <person name="Roy S."/>
            <person name="Uddin K.S."/>
            <person name="Rabeya T."/>
            <person name="Hossain A.S."/>
            <person name="Chowdhury A."/>
            <person name="Snigdha A.R."/>
            <person name="Mortoza M.S."/>
            <person name="Matin S.A."/>
            <person name="Hoque S.M.E."/>
            <person name="Islam M.K."/>
            <person name="Roy D.K."/>
            <person name="Haider R."/>
            <person name="Moosa M.M."/>
            <person name="Elias S.M."/>
            <person name="Hasan A.M."/>
            <person name="Jahan S."/>
            <person name="Shafiuddin M."/>
            <person name="Mahmood N."/>
            <person name="Shommy N.S."/>
        </authorList>
    </citation>
    <scope>NUCLEOTIDE SEQUENCE [LARGE SCALE GENOMIC DNA]</scope>
    <source>
        <strain evidence="2">cv. O-4</strain>
    </source>
</reference>
<name>A0A1R3KUS4_9ROSI</name>
<dbReference type="STRING" id="93759.A0A1R3KUS4"/>
<organism evidence="1 2">
    <name type="scientific">Corchorus olitorius</name>
    <dbReference type="NCBI Taxonomy" id="93759"/>
    <lineage>
        <taxon>Eukaryota</taxon>
        <taxon>Viridiplantae</taxon>
        <taxon>Streptophyta</taxon>
        <taxon>Embryophyta</taxon>
        <taxon>Tracheophyta</taxon>
        <taxon>Spermatophyta</taxon>
        <taxon>Magnoliopsida</taxon>
        <taxon>eudicotyledons</taxon>
        <taxon>Gunneridae</taxon>
        <taxon>Pentapetalae</taxon>
        <taxon>rosids</taxon>
        <taxon>malvids</taxon>
        <taxon>Malvales</taxon>
        <taxon>Malvaceae</taxon>
        <taxon>Grewioideae</taxon>
        <taxon>Apeibeae</taxon>
        <taxon>Corchorus</taxon>
    </lineage>
</organism>
<proteinExistence type="predicted"/>